<dbReference type="OrthoDB" id="9768177at2"/>
<dbReference type="SUPFAM" id="SSF56935">
    <property type="entry name" value="Porins"/>
    <property type="match status" value="1"/>
</dbReference>
<evidence type="ECO:0000313" key="5">
    <source>
        <dbReference type="Proteomes" id="UP000037953"/>
    </source>
</evidence>
<dbReference type="EMBL" id="LJOD01000049">
    <property type="protein sequence ID" value="KPE48945.1"/>
    <property type="molecule type" value="Genomic_DNA"/>
</dbReference>
<dbReference type="PATRIC" id="fig|253.9.peg.3591"/>
<comment type="caution">
    <text evidence="4">The sequence shown here is derived from an EMBL/GenBank/DDBJ whole genome shotgun (WGS) entry which is preliminary data.</text>
</comment>
<dbReference type="Gene3D" id="2.40.170.20">
    <property type="entry name" value="TonB-dependent receptor, beta-barrel domain"/>
    <property type="match status" value="1"/>
</dbReference>
<feature type="non-terminal residue" evidence="4">
    <location>
        <position position="517"/>
    </location>
</feature>
<accession>A0A0N1KQY3</accession>
<name>A0A0N1KQY3_CHRID</name>
<dbReference type="Proteomes" id="UP000037953">
    <property type="component" value="Unassembled WGS sequence"/>
</dbReference>
<organism evidence="4 5">
    <name type="scientific">Chryseobacterium indologenes</name>
    <name type="common">Flavobacterium indologenes</name>
    <dbReference type="NCBI Taxonomy" id="253"/>
    <lineage>
        <taxon>Bacteria</taxon>
        <taxon>Pseudomonadati</taxon>
        <taxon>Bacteroidota</taxon>
        <taxon>Flavobacteriia</taxon>
        <taxon>Flavobacteriales</taxon>
        <taxon>Weeksellaceae</taxon>
        <taxon>Chryseobacterium group</taxon>
        <taxon>Chryseobacterium</taxon>
    </lineage>
</organism>
<evidence type="ECO:0000256" key="1">
    <source>
        <dbReference type="ARBA" id="ARBA00004442"/>
    </source>
</evidence>
<evidence type="ECO:0000313" key="4">
    <source>
        <dbReference type="EMBL" id="KPE48945.1"/>
    </source>
</evidence>
<evidence type="ECO:0000256" key="2">
    <source>
        <dbReference type="ARBA" id="ARBA00023136"/>
    </source>
</evidence>
<feature type="non-terminal residue" evidence="4">
    <location>
        <position position="1"/>
    </location>
</feature>
<evidence type="ECO:0000256" key="3">
    <source>
        <dbReference type="ARBA" id="ARBA00023237"/>
    </source>
</evidence>
<dbReference type="InterPro" id="IPR036942">
    <property type="entry name" value="Beta-barrel_TonB_sf"/>
</dbReference>
<reference evidence="5" key="2">
    <citation type="submission" date="2015-09" db="EMBL/GenBank/DDBJ databases">
        <title>Draft genome sequence of a multidrug-resistant Chryseobacterium indologenes isolate from Malaysia.</title>
        <authorList>
            <person name="Yu C.Y."/>
            <person name="Ang G.Y."/>
            <person name="Chan K.-G."/>
        </authorList>
    </citation>
    <scope>NUCLEOTIDE SEQUENCE [LARGE SCALE GENOMIC DNA]</scope>
    <source>
        <strain evidence="5">CI_885</strain>
    </source>
</reference>
<dbReference type="AlphaFoldDB" id="A0A0N1KQY3"/>
<reference evidence="4 5" key="1">
    <citation type="journal article" date="2015" name="Genom Data">
        <title>Draft genome sequence of a multidrug-resistant Chryseobacterium indologenes isolate from Malaysia.</title>
        <authorList>
            <person name="Yu C.Y."/>
            <person name="Ang G.Y."/>
            <person name="Cheng H.J."/>
            <person name="Cheong Y.M."/>
            <person name="Yin W.F."/>
            <person name="Chan K.G."/>
        </authorList>
    </citation>
    <scope>NUCLEOTIDE SEQUENCE [LARGE SCALE GENOMIC DNA]</scope>
    <source>
        <strain evidence="4 5">CI_885</strain>
    </source>
</reference>
<protein>
    <submittedName>
        <fullName evidence="4">SusC/RagA family TonB-linked outer membrane protein</fullName>
    </submittedName>
</protein>
<keyword evidence="3" id="KW-0998">Cell outer membrane</keyword>
<dbReference type="GO" id="GO:0009279">
    <property type="term" value="C:cell outer membrane"/>
    <property type="evidence" value="ECO:0007669"/>
    <property type="project" value="UniProtKB-SubCell"/>
</dbReference>
<proteinExistence type="predicted"/>
<comment type="subcellular location">
    <subcellularLocation>
        <location evidence="1">Cell outer membrane</location>
    </subcellularLocation>
</comment>
<keyword evidence="2" id="KW-0472">Membrane</keyword>
<sequence>DEYLSPVYGDGLSTNGRMTSGTNRYFNFNVSNVLSYAFSLSDDHRFNASLFQEAYKSNTRALAATGQSVALSTLEHLSSFVVPVDHTGVNNLESSRSGYGATLGYNYKGYLNVDLSGRRDAVSYLQPGSKAGNFWSAGVGLDLAKMIIPENDYLNSLRLRASYGKVGNRVSVSPYATYSYTINYNNLAGASYGGFDNPGLQWETVNPFNAGVDFSLFKNNVTITAEYFNKKTKNLIYNIPLSTSQGLGAYFDNVGDLVNKGFEFTANANILNPVTKGGFALSMDGNLSFLKNEVTSLYGGKDVISGSTILREGETVNSWFMRKWAGVDPSNGNPLWYKNGVDGETTSNYAEAQRAIQGSRIAKVYGGVGLNMSYKNFSVSAQGTFSFGAKMYDDWAFYLQSDGVNAGVFNAYADGMDYWTPSNPNAENPKPVYGIGARGTGSTSANNTSTRFLRKADFLRLSNLKVAYTFDKDFLKGAPVNKVTLYVMANNLYTHRYDKKLKYDPDMALIGTSNLNL</sequence>
<gene>
    <name evidence="4" type="ORF">AOB46_22665</name>
</gene>